<evidence type="ECO:0000256" key="1">
    <source>
        <dbReference type="ARBA" id="ARBA00022722"/>
    </source>
</evidence>
<evidence type="ECO:0000256" key="2">
    <source>
        <dbReference type="ARBA" id="ARBA00022801"/>
    </source>
</evidence>
<sequence length="342" mass="39515">MRTSYHSVHEPMCGICRKHCRSLESLREHLIGPLPKAECERIFKDRGCDICLNIFSSRNALRTHRESCQLSRGNAGLLYRMANLGIHDDLRIDNNSRIRVVALACKMVGGGSDGSLDLCARVCLTDEYENVLFHTYVKPHLPITNYRFETTGIRPEFLRNAMPLRDVQRKIQDFLCNGEPVWKIRSKGGKARILVGHGLDHDLKNLEVEYPTILIRQALPQNSNVMYNLFVGGYSKIPSTDENKQAQQFTEASNESIPWHHVDRYDIQTGIQDPCEDCIATMRLYIRMRSQPHKMEEYPLATDPQNRNSFASWRQSELERMSPDDMLEISRSDYYCWCLDTK</sequence>
<evidence type="ECO:0000313" key="4">
    <source>
        <dbReference type="EMBL" id="KAK2994071.1"/>
    </source>
</evidence>
<accession>A0AA88S1A5</accession>
<dbReference type="SUPFAM" id="SSF53098">
    <property type="entry name" value="Ribonuclease H-like"/>
    <property type="match status" value="1"/>
</dbReference>
<dbReference type="PANTHER" id="PTHR12801">
    <property type="entry name" value="RNA EXONUCLEASE REXO1 / RECO3 FAMILY MEMBER-RELATED"/>
    <property type="match status" value="1"/>
</dbReference>
<feature type="domain" description="Exonuclease" evidence="3">
    <location>
        <begin position="99"/>
        <end position="294"/>
    </location>
</feature>
<dbReference type="PANTHER" id="PTHR12801:SF122">
    <property type="entry name" value="RNA EXONUCLEASE 4"/>
    <property type="match status" value="1"/>
</dbReference>
<evidence type="ECO:0000313" key="5">
    <source>
        <dbReference type="Proteomes" id="UP001187471"/>
    </source>
</evidence>
<evidence type="ECO:0000259" key="3">
    <source>
        <dbReference type="SMART" id="SM00479"/>
    </source>
</evidence>
<dbReference type="Proteomes" id="UP001187471">
    <property type="component" value="Unassembled WGS sequence"/>
</dbReference>
<keyword evidence="1" id="KW-0540">Nuclease</keyword>
<dbReference type="AlphaFoldDB" id="A0AA88S1A5"/>
<dbReference type="EMBL" id="JAVXUO010000243">
    <property type="protein sequence ID" value="KAK2994071.1"/>
    <property type="molecule type" value="Genomic_DNA"/>
</dbReference>
<dbReference type="SMART" id="SM00479">
    <property type="entry name" value="EXOIII"/>
    <property type="match status" value="1"/>
</dbReference>
<comment type="caution">
    <text evidence="4">The sequence shown here is derived from an EMBL/GenBank/DDBJ whole genome shotgun (WGS) entry which is preliminary data.</text>
</comment>
<protein>
    <recommendedName>
        <fullName evidence="3">Exonuclease domain-containing protein</fullName>
    </recommendedName>
</protein>
<dbReference type="Gene3D" id="3.30.420.10">
    <property type="entry name" value="Ribonuclease H-like superfamily/Ribonuclease H"/>
    <property type="match status" value="1"/>
</dbReference>
<dbReference type="GO" id="GO:0003676">
    <property type="term" value="F:nucleic acid binding"/>
    <property type="evidence" value="ECO:0007669"/>
    <property type="project" value="InterPro"/>
</dbReference>
<name>A0AA88S1A5_9ASTE</name>
<keyword evidence="5" id="KW-1185">Reference proteome</keyword>
<dbReference type="GO" id="GO:0005634">
    <property type="term" value="C:nucleus"/>
    <property type="evidence" value="ECO:0007669"/>
    <property type="project" value="TreeGrafter"/>
</dbReference>
<gene>
    <name evidence="4" type="ORF">RJ640_024335</name>
</gene>
<organism evidence="4 5">
    <name type="scientific">Escallonia rubra</name>
    <dbReference type="NCBI Taxonomy" id="112253"/>
    <lineage>
        <taxon>Eukaryota</taxon>
        <taxon>Viridiplantae</taxon>
        <taxon>Streptophyta</taxon>
        <taxon>Embryophyta</taxon>
        <taxon>Tracheophyta</taxon>
        <taxon>Spermatophyta</taxon>
        <taxon>Magnoliopsida</taxon>
        <taxon>eudicotyledons</taxon>
        <taxon>Gunneridae</taxon>
        <taxon>Pentapetalae</taxon>
        <taxon>asterids</taxon>
        <taxon>campanulids</taxon>
        <taxon>Escalloniales</taxon>
        <taxon>Escalloniaceae</taxon>
        <taxon>Escallonia</taxon>
    </lineage>
</organism>
<dbReference type="Pfam" id="PF00929">
    <property type="entry name" value="RNase_T"/>
    <property type="match status" value="1"/>
</dbReference>
<dbReference type="InterPro" id="IPR047021">
    <property type="entry name" value="REXO1/3/4-like"/>
</dbReference>
<dbReference type="InterPro" id="IPR036397">
    <property type="entry name" value="RNaseH_sf"/>
</dbReference>
<dbReference type="GO" id="GO:0004527">
    <property type="term" value="F:exonuclease activity"/>
    <property type="evidence" value="ECO:0007669"/>
    <property type="project" value="InterPro"/>
</dbReference>
<keyword evidence="2" id="KW-0378">Hydrolase</keyword>
<dbReference type="InterPro" id="IPR013520">
    <property type="entry name" value="Ribonucl_H"/>
</dbReference>
<dbReference type="InterPro" id="IPR012337">
    <property type="entry name" value="RNaseH-like_sf"/>
</dbReference>
<proteinExistence type="predicted"/>
<reference evidence="4" key="1">
    <citation type="submission" date="2022-12" db="EMBL/GenBank/DDBJ databases">
        <title>Draft genome assemblies for two species of Escallonia (Escalloniales).</title>
        <authorList>
            <person name="Chanderbali A."/>
            <person name="Dervinis C."/>
            <person name="Anghel I."/>
            <person name="Soltis D."/>
            <person name="Soltis P."/>
            <person name="Zapata F."/>
        </authorList>
    </citation>
    <scope>NUCLEOTIDE SEQUENCE</scope>
    <source>
        <strain evidence="4">UCBG92.1500</strain>
        <tissue evidence="4">Leaf</tissue>
    </source>
</reference>